<evidence type="ECO:0000259" key="2">
    <source>
        <dbReference type="Pfam" id="PF04389"/>
    </source>
</evidence>
<dbReference type="PANTHER" id="PTHR12147:SF26">
    <property type="entry name" value="PEPTIDASE M28 DOMAIN-CONTAINING PROTEIN"/>
    <property type="match status" value="1"/>
</dbReference>
<feature type="signal peptide" evidence="1">
    <location>
        <begin position="1"/>
        <end position="21"/>
    </location>
</feature>
<dbReference type="GO" id="GO:0006508">
    <property type="term" value="P:proteolysis"/>
    <property type="evidence" value="ECO:0007669"/>
    <property type="project" value="InterPro"/>
</dbReference>
<evidence type="ECO:0000313" key="4">
    <source>
        <dbReference type="Proteomes" id="UP000468707"/>
    </source>
</evidence>
<sequence length="325" mass="36250">MKIFIYALVALLAMDCGTSQNMGSPAAEPGATKKTTETFTDAERIGEMMNYLASDDMKGRDAGTEGIELAATYIENYLKSYRVKPYFKTYRDTLSNFNKTAFNIVGIVEGNDSDLKKEYIVIGAHYDHIGIVNIENGDAIANGANDNASGTSTVLEYARYFGTHKTNKRSLIFALFSAEEKGLLGSKHLAKELKEQGVNLYAMLNFEMTGIPMKDKDYLMYLTGFEMSNLAEVSNAYAKEKLVGFLPTAKEYSLFKRSDNYAFHVEMGVPSHTFSTFDFTNFDHYHKVGDEADKMDFEHMANLVNKTIPVLEGIANAPTQEIKNN</sequence>
<reference evidence="3 4" key="1">
    <citation type="submission" date="2020-01" db="EMBL/GenBank/DDBJ databases">
        <title>Muricauda sediminis sp.nov. 40Bstr401.</title>
        <authorList>
            <person name="Xue Z."/>
            <person name="Zhu S."/>
            <person name="Ren N."/>
            <person name="Chen T."/>
            <person name="Chen X."/>
            <person name="Chen J."/>
            <person name="Yang J."/>
        </authorList>
    </citation>
    <scope>NUCLEOTIDE SEQUENCE [LARGE SCALE GENOMIC DNA]</scope>
    <source>
        <strain evidence="3 4">40Bstr401</strain>
    </source>
</reference>
<accession>A0A6I5KZJ4</accession>
<dbReference type="InterPro" id="IPR045175">
    <property type="entry name" value="M28_fam"/>
</dbReference>
<evidence type="ECO:0000256" key="1">
    <source>
        <dbReference type="SAM" id="SignalP"/>
    </source>
</evidence>
<name>A0A6I5KZJ4_9FLAO</name>
<keyword evidence="3" id="KW-0378">Hydrolase</keyword>
<dbReference type="Gene3D" id="3.40.630.10">
    <property type="entry name" value="Zn peptidases"/>
    <property type="match status" value="1"/>
</dbReference>
<evidence type="ECO:0000313" key="3">
    <source>
        <dbReference type="EMBL" id="NDV43752.1"/>
    </source>
</evidence>
<dbReference type="EMBL" id="JAAAMI010000004">
    <property type="protein sequence ID" value="NDV43752.1"/>
    <property type="molecule type" value="Genomic_DNA"/>
</dbReference>
<keyword evidence="1" id="KW-0732">Signal</keyword>
<comment type="caution">
    <text evidence="3">The sequence shown here is derived from an EMBL/GenBank/DDBJ whole genome shotgun (WGS) entry which is preliminary data.</text>
</comment>
<gene>
    <name evidence="3" type="ORF">GTK07_10485</name>
</gene>
<proteinExistence type="predicted"/>
<organism evidence="3 4">
    <name type="scientific">Flagellimonas sediminis</name>
    <dbReference type="NCBI Taxonomy" id="2696468"/>
    <lineage>
        <taxon>Bacteria</taxon>
        <taxon>Pseudomonadati</taxon>
        <taxon>Bacteroidota</taxon>
        <taxon>Flavobacteriia</taxon>
        <taxon>Flavobacteriales</taxon>
        <taxon>Flavobacteriaceae</taxon>
        <taxon>Flagellimonas</taxon>
    </lineage>
</organism>
<dbReference type="AlphaFoldDB" id="A0A6I5KZJ4"/>
<dbReference type="InterPro" id="IPR007484">
    <property type="entry name" value="Peptidase_M28"/>
</dbReference>
<dbReference type="RefSeq" id="WP_163635195.1">
    <property type="nucleotide sequence ID" value="NZ_JAAAMI010000004.1"/>
</dbReference>
<dbReference type="CDD" id="cd03877">
    <property type="entry name" value="M28_like"/>
    <property type="match status" value="1"/>
</dbReference>
<dbReference type="SUPFAM" id="SSF53187">
    <property type="entry name" value="Zn-dependent exopeptidases"/>
    <property type="match status" value="1"/>
</dbReference>
<protein>
    <submittedName>
        <fullName evidence="3">M20/M25/M40 family metallo-hydrolase</fullName>
    </submittedName>
</protein>
<dbReference type="Pfam" id="PF04389">
    <property type="entry name" value="Peptidase_M28"/>
    <property type="match status" value="1"/>
</dbReference>
<keyword evidence="4" id="KW-1185">Reference proteome</keyword>
<dbReference type="Proteomes" id="UP000468707">
    <property type="component" value="Unassembled WGS sequence"/>
</dbReference>
<dbReference type="PANTHER" id="PTHR12147">
    <property type="entry name" value="METALLOPEPTIDASE M28 FAMILY MEMBER"/>
    <property type="match status" value="1"/>
</dbReference>
<feature type="domain" description="Peptidase M28" evidence="2">
    <location>
        <begin position="103"/>
        <end position="302"/>
    </location>
</feature>
<feature type="chain" id="PRO_5026333695" evidence="1">
    <location>
        <begin position="22"/>
        <end position="325"/>
    </location>
</feature>
<dbReference type="GO" id="GO:0008235">
    <property type="term" value="F:metalloexopeptidase activity"/>
    <property type="evidence" value="ECO:0007669"/>
    <property type="project" value="InterPro"/>
</dbReference>